<name>A0A518G0K1_9BACT</name>
<accession>A0A518G0K1</accession>
<dbReference type="Proteomes" id="UP000318017">
    <property type="component" value="Chromosome"/>
</dbReference>
<sequence>MFERLRVQTRRSQSHSLRRRVAFCSDASLPSGDQPEKASLRIGRAGSSDAQMTRRHFASWAAAAACAGLVVQPAAPVLAQECPQHAFWEINSRRLPECFSASVMDHLEFREYRSGYREIASMPSFLEDCRTGGYERVLLYVHGNWMPECDARARAQRVFQAVTAQSPSPICFVAYSWPSERKHGFARDVIGKKSRIDADSMYLANVLTQMPMELPLGALGYSFGAPVTCGALQLLGGGSLAGLALPAPTTRPSSIRLSLMAPAFDQESFSLNGRYRKTLEIVEQVVNLYNSDDPILRRFRFFDRESAPVAAGFSGLRVSRLNDGRSTAQMEAHEIIRQYDCRVIGRTHDELDYYTCSGVRYAIQNILGF</sequence>
<evidence type="ECO:0008006" key="3">
    <source>
        <dbReference type="Google" id="ProtNLM"/>
    </source>
</evidence>
<dbReference type="EMBL" id="CP036298">
    <property type="protein sequence ID" value="QDV22044.1"/>
    <property type="molecule type" value="Genomic_DNA"/>
</dbReference>
<dbReference type="KEGG" id="ahel:Q31a_03230"/>
<protein>
    <recommendedName>
        <fullName evidence="3">Alpha/beta hydrolase family protein</fullName>
    </recommendedName>
</protein>
<dbReference type="OrthoDB" id="241925at2"/>
<proteinExistence type="predicted"/>
<gene>
    <name evidence="1" type="ORF">Q31a_03230</name>
</gene>
<evidence type="ECO:0000313" key="2">
    <source>
        <dbReference type="Proteomes" id="UP000318017"/>
    </source>
</evidence>
<reference evidence="1 2" key="1">
    <citation type="submission" date="2019-02" db="EMBL/GenBank/DDBJ databases">
        <title>Deep-cultivation of Planctomycetes and their phenomic and genomic characterization uncovers novel biology.</title>
        <authorList>
            <person name="Wiegand S."/>
            <person name="Jogler M."/>
            <person name="Boedeker C."/>
            <person name="Pinto D."/>
            <person name="Vollmers J."/>
            <person name="Rivas-Marin E."/>
            <person name="Kohn T."/>
            <person name="Peeters S.H."/>
            <person name="Heuer A."/>
            <person name="Rast P."/>
            <person name="Oberbeckmann S."/>
            <person name="Bunk B."/>
            <person name="Jeske O."/>
            <person name="Meyerdierks A."/>
            <person name="Storesund J.E."/>
            <person name="Kallscheuer N."/>
            <person name="Luecker S."/>
            <person name="Lage O.M."/>
            <person name="Pohl T."/>
            <person name="Merkel B.J."/>
            <person name="Hornburger P."/>
            <person name="Mueller R.-W."/>
            <person name="Bruemmer F."/>
            <person name="Labrenz M."/>
            <person name="Spormann A.M."/>
            <person name="Op den Camp H."/>
            <person name="Overmann J."/>
            <person name="Amann R."/>
            <person name="Jetten M.S.M."/>
            <person name="Mascher T."/>
            <person name="Medema M.H."/>
            <person name="Devos D.P."/>
            <person name="Kaster A.-K."/>
            <person name="Ovreas L."/>
            <person name="Rohde M."/>
            <person name="Galperin M.Y."/>
            <person name="Jogler C."/>
        </authorList>
    </citation>
    <scope>NUCLEOTIDE SEQUENCE [LARGE SCALE GENOMIC DNA]</scope>
    <source>
        <strain evidence="1 2">Q31a</strain>
    </source>
</reference>
<dbReference type="InterPro" id="IPR029058">
    <property type="entry name" value="AB_hydrolase_fold"/>
</dbReference>
<keyword evidence="2" id="KW-1185">Reference proteome</keyword>
<dbReference type="AlphaFoldDB" id="A0A518G0K1"/>
<dbReference type="RefSeq" id="WP_145072956.1">
    <property type="nucleotide sequence ID" value="NZ_CP036298.1"/>
</dbReference>
<dbReference type="SUPFAM" id="SSF53474">
    <property type="entry name" value="alpha/beta-Hydrolases"/>
    <property type="match status" value="1"/>
</dbReference>
<evidence type="ECO:0000313" key="1">
    <source>
        <dbReference type="EMBL" id="QDV22044.1"/>
    </source>
</evidence>
<organism evidence="1 2">
    <name type="scientific">Aureliella helgolandensis</name>
    <dbReference type="NCBI Taxonomy" id="2527968"/>
    <lineage>
        <taxon>Bacteria</taxon>
        <taxon>Pseudomonadati</taxon>
        <taxon>Planctomycetota</taxon>
        <taxon>Planctomycetia</taxon>
        <taxon>Pirellulales</taxon>
        <taxon>Pirellulaceae</taxon>
        <taxon>Aureliella</taxon>
    </lineage>
</organism>